<sequence length="178" mass="20198">MISSVPSSPEQRRRRRKLTCNDNFHRIQRIRKITEIYQLSSKKLEEEEETDIASTAIKSDSDSIRKLLSDLNSNKNNDDDGYGEYFDFDGEIQEMDDTMLEEVKEGQPSEFNIMKELLGISIFTYILAGLIVFFLGMNYILGPGWLGSTVGIPGTGSFDEVSPSIPGMIDLNKPEFRL</sequence>
<keyword evidence="3" id="KW-1185">Reference proteome</keyword>
<organism evidence="2 3">
    <name type="scientific">Fragilariopsis cylindrus CCMP1102</name>
    <dbReference type="NCBI Taxonomy" id="635003"/>
    <lineage>
        <taxon>Eukaryota</taxon>
        <taxon>Sar</taxon>
        <taxon>Stramenopiles</taxon>
        <taxon>Ochrophyta</taxon>
        <taxon>Bacillariophyta</taxon>
        <taxon>Bacillariophyceae</taxon>
        <taxon>Bacillariophycidae</taxon>
        <taxon>Bacillariales</taxon>
        <taxon>Bacillariaceae</taxon>
        <taxon>Fragilariopsis</taxon>
    </lineage>
</organism>
<dbReference type="Proteomes" id="UP000095751">
    <property type="component" value="Unassembled WGS sequence"/>
</dbReference>
<keyword evidence="1" id="KW-0812">Transmembrane</keyword>
<evidence type="ECO:0000313" key="2">
    <source>
        <dbReference type="EMBL" id="OEU15423.1"/>
    </source>
</evidence>
<protein>
    <submittedName>
        <fullName evidence="2">Uncharacterized protein</fullName>
    </submittedName>
</protein>
<accession>A0A1E7FC83</accession>
<gene>
    <name evidence="2" type="ORF">FRACYDRAFT_240110</name>
</gene>
<dbReference type="KEGG" id="fcy:FRACYDRAFT_240110"/>
<dbReference type="OrthoDB" id="45621at2759"/>
<dbReference type="AlphaFoldDB" id="A0A1E7FC83"/>
<proteinExistence type="predicted"/>
<dbReference type="EMBL" id="KV784359">
    <property type="protein sequence ID" value="OEU15423.1"/>
    <property type="molecule type" value="Genomic_DNA"/>
</dbReference>
<feature type="transmembrane region" description="Helical" evidence="1">
    <location>
        <begin position="117"/>
        <end position="141"/>
    </location>
</feature>
<evidence type="ECO:0000256" key="1">
    <source>
        <dbReference type="SAM" id="Phobius"/>
    </source>
</evidence>
<evidence type="ECO:0000313" key="3">
    <source>
        <dbReference type="Proteomes" id="UP000095751"/>
    </source>
</evidence>
<reference evidence="2 3" key="1">
    <citation type="submission" date="2016-09" db="EMBL/GenBank/DDBJ databases">
        <title>Extensive genetic diversity and differential bi-allelic expression allows diatom success in the polar Southern Ocean.</title>
        <authorList>
            <consortium name="DOE Joint Genome Institute"/>
            <person name="Mock T."/>
            <person name="Otillar R.P."/>
            <person name="Strauss J."/>
            <person name="Dupont C."/>
            <person name="Frickenhaus S."/>
            <person name="Maumus F."/>
            <person name="Mcmullan M."/>
            <person name="Sanges R."/>
            <person name="Schmutz J."/>
            <person name="Toseland A."/>
            <person name="Valas R."/>
            <person name="Veluchamy A."/>
            <person name="Ward B.J."/>
            <person name="Allen A."/>
            <person name="Barry K."/>
            <person name="Falciatore A."/>
            <person name="Ferrante M."/>
            <person name="Fortunato A.E."/>
            <person name="Gloeckner G."/>
            <person name="Gruber A."/>
            <person name="Hipkin R."/>
            <person name="Janech M."/>
            <person name="Kroth P."/>
            <person name="Leese F."/>
            <person name="Lindquist E."/>
            <person name="Lyon B.R."/>
            <person name="Martin J."/>
            <person name="Mayer C."/>
            <person name="Parker M."/>
            <person name="Quesneville H."/>
            <person name="Raymond J."/>
            <person name="Uhlig C."/>
            <person name="Valentin K.U."/>
            <person name="Worden A.Z."/>
            <person name="Armbrust E.V."/>
            <person name="Bowler C."/>
            <person name="Green B."/>
            <person name="Moulton V."/>
            <person name="Van Oosterhout C."/>
            <person name="Grigoriev I."/>
        </authorList>
    </citation>
    <scope>NUCLEOTIDE SEQUENCE [LARGE SCALE GENOMIC DNA]</scope>
    <source>
        <strain evidence="2 3">CCMP1102</strain>
    </source>
</reference>
<keyword evidence="1" id="KW-0472">Membrane</keyword>
<dbReference type="InParanoid" id="A0A1E7FC83"/>
<name>A0A1E7FC83_9STRA</name>
<keyword evidence="1" id="KW-1133">Transmembrane helix</keyword>